<dbReference type="Proteomes" id="UP001241169">
    <property type="component" value="Unassembled WGS sequence"/>
</dbReference>
<sequence>MTGRDIPGRPCHPPLILVTRDSWSAFKKTKIPTPRTHFKRRTVQEKVKRSDGVRGARLQRCIASITHHLNPGSFCPASSQPGVVMAQFPPDLLPGNASLICCIKSVLPRPVCHRETSSTLVPSNQAKPALDHDLQENPPPLSGSSAPPTRAATNCSLAVFVPMKYGVSRDPEASQASQGPEDGACWRRRAARVPACPRSVAACRRSRFTIGPEAFHQRWGSTACIAAPPGDHRRPGQQLTGTLPSTIHVFKVDGAFCYEHRTRSPRVEQNRFDEKDVLA</sequence>
<protein>
    <submittedName>
        <fullName evidence="2">Uncharacterized protein</fullName>
    </submittedName>
</protein>
<proteinExistence type="predicted"/>
<dbReference type="EMBL" id="MOPA01000019">
    <property type="protein sequence ID" value="KAK1519882.1"/>
    <property type="molecule type" value="Genomic_DNA"/>
</dbReference>
<accession>A0ABQ9RZ18</accession>
<dbReference type="RefSeq" id="XP_060341624.1">
    <property type="nucleotide sequence ID" value="XM_060499624.1"/>
</dbReference>
<dbReference type="GeneID" id="85383523"/>
<keyword evidence="3" id="KW-1185">Reference proteome</keyword>
<evidence type="ECO:0000313" key="3">
    <source>
        <dbReference type="Proteomes" id="UP001241169"/>
    </source>
</evidence>
<evidence type="ECO:0000313" key="2">
    <source>
        <dbReference type="EMBL" id="KAK1519882.1"/>
    </source>
</evidence>
<gene>
    <name evidence="2" type="ORF">CPAR01_15375</name>
</gene>
<name>A0ABQ9RZ18_9PEZI</name>
<reference evidence="2 3" key="1">
    <citation type="submission" date="2016-10" db="EMBL/GenBank/DDBJ databases">
        <title>The genome sequence of Colletotrichum fioriniae PJ7.</title>
        <authorList>
            <person name="Baroncelli R."/>
        </authorList>
    </citation>
    <scope>NUCLEOTIDE SEQUENCE [LARGE SCALE GENOMIC DNA]</scope>
    <source>
        <strain evidence="2 3">IMI 384185</strain>
    </source>
</reference>
<organism evidence="2 3">
    <name type="scientific">Colletotrichum paranaense</name>
    <dbReference type="NCBI Taxonomy" id="1914294"/>
    <lineage>
        <taxon>Eukaryota</taxon>
        <taxon>Fungi</taxon>
        <taxon>Dikarya</taxon>
        <taxon>Ascomycota</taxon>
        <taxon>Pezizomycotina</taxon>
        <taxon>Sordariomycetes</taxon>
        <taxon>Hypocreomycetidae</taxon>
        <taxon>Glomerellales</taxon>
        <taxon>Glomerellaceae</taxon>
        <taxon>Colletotrichum</taxon>
        <taxon>Colletotrichum acutatum species complex</taxon>
    </lineage>
</organism>
<feature type="region of interest" description="Disordered" evidence="1">
    <location>
        <begin position="115"/>
        <end position="150"/>
    </location>
</feature>
<comment type="caution">
    <text evidence="2">The sequence shown here is derived from an EMBL/GenBank/DDBJ whole genome shotgun (WGS) entry which is preliminary data.</text>
</comment>
<feature type="compositionally biased region" description="Polar residues" evidence="1">
    <location>
        <begin position="117"/>
        <end position="126"/>
    </location>
</feature>
<evidence type="ECO:0000256" key="1">
    <source>
        <dbReference type="SAM" id="MobiDB-lite"/>
    </source>
</evidence>